<sequence>MKRLIATLAAATLGLAGCAGGTAGGGADKNGESTSPAAAQPTTASATASLTVGLTYVPDIQFAPFYVAEDQGYFREAGLDITLRHHGAQESLLGALSSGSEDVVFAGGDEMMEGRSNGIDVVNWATMYQDYPVTLIVPADSPIKSAADLAGRRVGLPGPYGENYYALQALMAAHNWSESDISVNYIGYTQAAALASGEVDAIIGFRNSDVPSVERQGVPVRTIEMLPGGLPLVGVGLGSLRPTVDAHRDDFTRMLAALDRAVNFARSNPKETVEITAKHVPALREADNAAAAEKVLANTIELYAGRTPLGVQDAQRWEAMAAFMSEKLLREPVAAADAFVDLTGGSAH</sequence>
<evidence type="ECO:0000256" key="1">
    <source>
        <dbReference type="SAM" id="SignalP"/>
    </source>
</evidence>
<reference evidence="3 5" key="1">
    <citation type="submission" date="2023-10" db="EMBL/GenBank/DDBJ databases">
        <title>Whole Genome based description of the genera Actinobaculum and Actinotignum reveals a complex phylogenetic relationship within the species included in the genus Actinotignum.</title>
        <authorList>
            <person name="Jensen C.S."/>
            <person name="Dargis R."/>
            <person name="Kemp M."/>
            <person name="Christensen J.J."/>
        </authorList>
    </citation>
    <scope>NUCLEOTIDE SEQUENCE</scope>
    <source>
        <strain evidence="4 5">SLA_B089</strain>
        <strain evidence="3">SLA_B245</strain>
    </source>
</reference>
<evidence type="ECO:0000259" key="2">
    <source>
        <dbReference type="SMART" id="SM00062"/>
    </source>
</evidence>
<dbReference type="Pfam" id="PF09084">
    <property type="entry name" value="NMT1"/>
    <property type="match status" value="1"/>
</dbReference>
<dbReference type="SUPFAM" id="SSF53850">
    <property type="entry name" value="Periplasmic binding protein-like II"/>
    <property type="match status" value="1"/>
</dbReference>
<feature type="signal peptide" evidence="1">
    <location>
        <begin position="1"/>
        <end position="19"/>
    </location>
</feature>
<evidence type="ECO:0000313" key="4">
    <source>
        <dbReference type="EMBL" id="MDY5145418.1"/>
    </source>
</evidence>
<feature type="chain" id="PRO_5043880607" evidence="1">
    <location>
        <begin position="20"/>
        <end position="348"/>
    </location>
</feature>
<name>A0AAW9HGR0_9ACTO</name>
<protein>
    <submittedName>
        <fullName evidence="3">ABC transporter substrate-binding protein</fullName>
    </submittedName>
</protein>
<dbReference type="AlphaFoldDB" id="A0AAW9HGR0"/>
<dbReference type="PANTHER" id="PTHR31528">
    <property type="entry name" value="4-AMINO-5-HYDROXYMETHYL-2-METHYLPYRIMIDINE PHOSPHATE SYNTHASE THI11-RELATED"/>
    <property type="match status" value="1"/>
</dbReference>
<dbReference type="InterPro" id="IPR015168">
    <property type="entry name" value="SsuA/THI5"/>
</dbReference>
<dbReference type="EMBL" id="JAWNFV010000002">
    <property type="protein sequence ID" value="MDY5140035.1"/>
    <property type="molecule type" value="Genomic_DNA"/>
</dbReference>
<dbReference type="SMART" id="SM00062">
    <property type="entry name" value="PBPb"/>
    <property type="match status" value="1"/>
</dbReference>
<accession>A0AAW9HGR0</accession>
<evidence type="ECO:0000313" key="3">
    <source>
        <dbReference type="EMBL" id="MDY5140035.1"/>
    </source>
</evidence>
<dbReference type="InterPro" id="IPR027939">
    <property type="entry name" value="NMT1/THI5"/>
</dbReference>
<dbReference type="Proteomes" id="UP001288320">
    <property type="component" value="Unassembled WGS sequence"/>
</dbReference>
<dbReference type="PANTHER" id="PTHR31528:SF15">
    <property type="entry name" value="RIBOFLAVIN-BINDING PROTEIN RIBY"/>
    <property type="match status" value="1"/>
</dbReference>
<feature type="domain" description="Solute-binding protein family 3/N-terminal" evidence="2">
    <location>
        <begin position="49"/>
        <end position="283"/>
    </location>
</feature>
<evidence type="ECO:0000313" key="6">
    <source>
        <dbReference type="Proteomes" id="UP001288320"/>
    </source>
</evidence>
<dbReference type="InterPro" id="IPR001638">
    <property type="entry name" value="Solute-binding_3/MltF_N"/>
</dbReference>
<keyword evidence="5" id="KW-1185">Reference proteome</keyword>
<proteinExistence type="predicted"/>
<dbReference type="GO" id="GO:0009228">
    <property type="term" value="P:thiamine biosynthetic process"/>
    <property type="evidence" value="ECO:0007669"/>
    <property type="project" value="InterPro"/>
</dbReference>
<gene>
    <name evidence="3" type="ORF">R6G74_01720</name>
    <name evidence="4" type="ORF">R6P33_00070</name>
</gene>
<comment type="caution">
    <text evidence="3">The sequence shown here is derived from an EMBL/GenBank/DDBJ whole genome shotgun (WGS) entry which is preliminary data.</text>
</comment>
<dbReference type="Gene3D" id="3.40.190.10">
    <property type="entry name" value="Periplasmic binding protein-like II"/>
    <property type="match status" value="2"/>
</dbReference>
<dbReference type="Proteomes" id="UP001284901">
    <property type="component" value="Unassembled WGS sequence"/>
</dbReference>
<evidence type="ECO:0000313" key="5">
    <source>
        <dbReference type="Proteomes" id="UP001284901"/>
    </source>
</evidence>
<dbReference type="EMBL" id="JAWNFY010000001">
    <property type="protein sequence ID" value="MDY5145418.1"/>
    <property type="molecule type" value="Genomic_DNA"/>
</dbReference>
<dbReference type="PROSITE" id="PS51257">
    <property type="entry name" value="PROKAR_LIPOPROTEIN"/>
    <property type="match status" value="1"/>
</dbReference>
<organism evidence="3 6">
    <name type="scientific">Actinotignum timonense</name>
    <dbReference type="NCBI Taxonomy" id="1870995"/>
    <lineage>
        <taxon>Bacteria</taxon>
        <taxon>Bacillati</taxon>
        <taxon>Actinomycetota</taxon>
        <taxon>Actinomycetes</taxon>
        <taxon>Actinomycetales</taxon>
        <taxon>Actinomycetaceae</taxon>
        <taxon>Actinotignum</taxon>
    </lineage>
</organism>
<keyword evidence="1" id="KW-0732">Signal</keyword>
<dbReference type="RefSeq" id="WP_101594792.1">
    <property type="nucleotide sequence ID" value="NZ_CAUPFC010000002.1"/>
</dbReference>
<dbReference type="GeneID" id="92814153"/>